<proteinExistence type="predicted"/>
<dbReference type="Proteomes" id="UP001153954">
    <property type="component" value="Unassembled WGS sequence"/>
</dbReference>
<keyword evidence="2" id="KW-1185">Reference proteome</keyword>
<sequence>MTDYRSPTLGPEKASVLSTKQVPPIDYLRQVTLDLGGEGVLGTVSERHMIRRVPPTHTPQTKSSVRTLIRRFNEV</sequence>
<gene>
    <name evidence="1" type="ORF">EEDITHA_LOCUS15837</name>
</gene>
<dbReference type="EMBL" id="CAKOGL010000023">
    <property type="protein sequence ID" value="CAH2101040.1"/>
    <property type="molecule type" value="Genomic_DNA"/>
</dbReference>
<accession>A0AAU9UT06</accession>
<organism evidence="1 2">
    <name type="scientific">Euphydryas editha</name>
    <name type="common">Edith's checkerspot</name>
    <dbReference type="NCBI Taxonomy" id="104508"/>
    <lineage>
        <taxon>Eukaryota</taxon>
        <taxon>Metazoa</taxon>
        <taxon>Ecdysozoa</taxon>
        <taxon>Arthropoda</taxon>
        <taxon>Hexapoda</taxon>
        <taxon>Insecta</taxon>
        <taxon>Pterygota</taxon>
        <taxon>Neoptera</taxon>
        <taxon>Endopterygota</taxon>
        <taxon>Lepidoptera</taxon>
        <taxon>Glossata</taxon>
        <taxon>Ditrysia</taxon>
        <taxon>Papilionoidea</taxon>
        <taxon>Nymphalidae</taxon>
        <taxon>Nymphalinae</taxon>
        <taxon>Euphydryas</taxon>
    </lineage>
</organism>
<evidence type="ECO:0000313" key="1">
    <source>
        <dbReference type="EMBL" id="CAH2101040.1"/>
    </source>
</evidence>
<comment type="caution">
    <text evidence="1">The sequence shown here is derived from an EMBL/GenBank/DDBJ whole genome shotgun (WGS) entry which is preliminary data.</text>
</comment>
<evidence type="ECO:0000313" key="2">
    <source>
        <dbReference type="Proteomes" id="UP001153954"/>
    </source>
</evidence>
<reference evidence="1" key="1">
    <citation type="submission" date="2022-03" db="EMBL/GenBank/DDBJ databases">
        <authorList>
            <person name="Tunstrom K."/>
        </authorList>
    </citation>
    <scope>NUCLEOTIDE SEQUENCE</scope>
</reference>
<dbReference type="AlphaFoldDB" id="A0AAU9UT06"/>
<name>A0AAU9UT06_EUPED</name>
<protein>
    <submittedName>
        <fullName evidence="1">Uncharacterized protein</fullName>
    </submittedName>
</protein>